<dbReference type="Pfam" id="PF03752">
    <property type="entry name" value="ALF"/>
    <property type="match status" value="2"/>
</dbReference>
<proteinExistence type="predicted"/>
<reference evidence="2 3" key="1">
    <citation type="submission" date="2013-05" db="EMBL/GenBank/DDBJ databases">
        <title>Genome sequence of Streptomyces sparsogenes DSM 40356.</title>
        <authorList>
            <person name="Coyne S."/>
            <person name="Seebeck F.P."/>
        </authorList>
    </citation>
    <scope>NUCLEOTIDE SEQUENCE [LARGE SCALE GENOMIC DNA]</scope>
    <source>
        <strain evidence="2 3">DSM 40356</strain>
    </source>
</reference>
<feature type="signal peptide" evidence="1">
    <location>
        <begin position="1"/>
        <end position="29"/>
    </location>
</feature>
<protein>
    <recommendedName>
        <fullName evidence="4">Secreted protein</fullName>
    </recommendedName>
</protein>
<comment type="caution">
    <text evidence="2">The sequence shown here is derived from an EMBL/GenBank/DDBJ whole genome shotgun (WGS) entry which is preliminary data.</text>
</comment>
<evidence type="ECO:0000256" key="1">
    <source>
        <dbReference type="SAM" id="SignalP"/>
    </source>
</evidence>
<dbReference type="AlphaFoldDB" id="A0A1R1SBS9"/>
<accession>A0A1R1SBS9</accession>
<dbReference type="InterPro" id="IPR005506">
    <property type="entry name" value="DUF312_ALF"/>
</dbReference>
<evidence type="ECO:0008006" key="4">
    <source>
        <dbReference type="Google" id="ProtNLM"/>
    </source>
</evidence>
<keyword evidence="1" id="KW-0732">Signal</keyword>
<sequence>MFMRPTRAVLLVAATALAPALLFTAPAFANGSAVPATTTVTTSATPVDATDQAEDDRVAIARILHTATQNNDKRVIEEANKLLDNGSPEEMRAWLETGYRLAQAEDDRVAIARILHTATQNNDKRVIEEVNKLLDNGSPEEMRAWLETGYRLAQAEDDAFYIARMLANPNISDALRAAANAALDDGSPETLRYFREVGQYEVDG</sequence>
<evidence type="ECO:0000313" key="3">
    <source>
        <dbReference type="Proteomes" id="UP000186168"/>
    </source>
</evidence>
<name>A0A1R1SBS9_9ACTN</name>
<dbReference type="EMBL" id="ASQP01000391">
    <property type="protein sequence ID" value="OMI35657.1"/>
    <property type="molecule type" value="Genomic_DNA"/>
</dbReference>
<organism evidence="2 3">
    <name type="scientific">Streptomyces sparsogenes DSM 40356</name>
    <dbReference type="NCBI Taxonomy" id="1331668"/>
    <lineage>
        <taxon>Bacteria</taxon>
        <taxon>Bacillati</taxon>
        <taxon>Actinomycetota</taxon>
        <taxon>Actinomycetes</taxon>
        <taxon>Kitasatosporales</taxon>
        <taxon>Streptomycetaceae</taxon>
        <taxon>Streptomyces</taxon>
    </lineage>
</organism>
<feature type="chain" id="PRO_5012006053" description="Secreted protein" evidence="1">
    <location>
        <begin position="30"/>
        <end position="204"/>
    </location>
</feature>
<evidence type="ECO:0000313" key="2">
    <source>
        <dbReference type="EMBL" id="OMI35657.1"/>
    </source>
</evidence>
<gene>
    <name evidence="2" type="ORF">SPAR_30311</name>
</gene>
<dbReference type="Proteomes" id="UP000186168">
    <property type="component" value="Unassembled WGS sequence"/>
</dbReference>
<keyword evidence="3" id="KW-1185">Reference proteome</keyword>